<gene>
    <name evidence="1" type="ORF">HBF26_05525</name>
</gene>
<dbReference type="GO" id="GO:0016787">
    <property type="term" value="F:hydrolase activity"/>
    <property type="evidence" value="ECO:0007669"/>
    <property type="project" value="UniProtKB-KW"/>
</dbReference>
<dbReference type="SUPFAM" id="SSF56784">
    <property type="entry name" value="HAD-like"/>
    <property type="match status" value="1"/>
</dbReference>
<reference evidence="1 2" key="1">
    <citation type="journal article" date="2011" name="Curr. Microbiol.">
        <title>Luteibacter jiangsuensis sp. nov.: a methamidophos-degrading bacterium isolated from a methamidophos-manufacturing factory.</title>
        <authorList>
            <person name="Wang L."/>
            <person name="Wang G.L."/>
            <person name="Li S.P."/>
            <person name="Jiang J.D."/>
        </authorList>
    </citation>
    <scope>NUCLEOTIDE SEQUENCE [LARGE SCALE GENOMIC DNA]</scope>
    <source>
        <strain evidence="1 2">CGMCC 1.10133</strain>
    </source>
</reference>
<comment type="caution">
    <text evidence="1">The sequence shown here is derived from an EMBL/GenBank/DDBJ whole genome shotgun (WGS) entry which is preliminary data.</text>
</comment>
<dbReference type="SFLD" id="SFLDS00003">
    <property type="entry name" value="Haloacid_Dehalogenase"/>
    <property type="match status" value="1"/>
</dbReference>
<evidence type="ECO:0000313" key="2">
    <source>
        <dbReference type="Proteomes" id="UP001429601"/>
    </source>
</evidence>
<keyword evidence="1" id="KW-0378">Hydrolase</keyword>
<accession>A0ABX0Q1M7</accession>
<keyword evidence="2" id="KW-1185">Reference proteome</keyword>
<sequence>MPAKDPVVFLFDVDNTLIDNDRFSTDLAARLEAELGPEGPARYAAIDTQIRADVGYADYLGALQRLRGKGGDPAYLRLSFFLLDYPFDERRFPGVPETIAHLRSMGRPVILSDGDTVFQPRKIRRAGLWDVFEEDVLIYVHKEDMLDDVRARYPADHYVMVDDKPRILVAMKKLLGDKVTTVFVRQGHYAAAAGKELEETPPDITVGAVAELARMRREDFLCGSRHSGEKPTER</sequence>
<dbReference type="RefSeq" id="WP_167123890.1">
    <property type="nucleotide sequence ID" value="NZ_JAAQQR010000002.1"/>
</dbReference>
<name>A0ABX0Q1M7_9GAMM</name>
<proteinExistence type="predicted"/>
<dbReference type="Gene3D" id="1.10.286.50">
    <property type="match status" value="1"/>
</dbReference>
<dbReference type="Pfam" id="PF00702">
    <property type="entry name" value="Hydrolase"/>
    <property type="match status" value="1"/>
</dbReference>
<dbReference type="Gene3D" id="3.40.50.1000">
    <property type="entry name" value="HAD superfamily/HAD-like"/>
    <property type="match status" value="1"/>
</dbReference>
<dbReference type="Proteomes" id="UP001429601">
    <property type="component" value="Unassembled WGS sequence"/>
</dbReference>
<protein>
    <submittedName>
        <fullName evidence="1">HAD family hydrolase</fullName>
    </submittedName>
</protein>
<dbReference type="EMBL" id="JAAQQR010000002">
    <property type="protein sequence ID" value="NID04335.1"/>
    <property type="molecule type" value="Genomic_DNA"/>
</dbReference>
<dbReference type="SFLD" id="SFLDG01129">
    <property type="entry name" value="C1.5:_HAD__Beta-PGM__Phosphata"/>
    <property type="match status" value="1"/>
</dbReference>
<organism evidence="1 2">
    <name type="scientific">Luteibacter jiangsuensis</name>
    <dbReference type="NCBI Taxonomy" id="637577"/>
    <lineage>
        <taxon>Bacteria</taxon>
        <taxon>Pseudomonadati</taxon>
        <taxon>Pseudomonadota</taxon>
        <taxon>Gammaproteobacteria</taxon>
        <taxon>Lysobacterales</taxon>
        <taxon>Rhodanobacteraceae</taxon>
        <taxon>Luteibacter</taxon>
    </lineage>
</organism>
<dbReference type="InterPro" id="IPR036412">
    <property type="entry name" value="HAD-like_sf"/>
</dbReference>
<evidence type="ECO:0000313" key="1">
    <source>
        <dbReference type="EMBL" id="NID04335.1"/>
    </source>
</evidence>
<dbReference type="InterPro" id="IPR023214">
    <property type="entry name" value="HAD_sf"/>
</dbReference>